<feature type="domain" description="Htaa" evidence="3">
    <location>
        <begin position="48"/>
        <end position="205"/>
    </location>
</feature>
<organism evidence="4 5">
    <name type="scientific">Microcella pacifica</name>
    <dbReference type="NCBI Taxonomy" id="2591847"/>
    <lineage>
        <taxon>Bacteria</taxon>
        <taxon>Bacillati</taxon>
        <taxon>Actinomycetota</taxon>
        <taxon>Actinomycetes</taxon>
        <taxon>Micrococcales</taxon>
        <taxon>Microbacteriaceae</taxon>
        <taxon>Microcella</taxon>
    </lineage>
</organism>
<feature type="signal peptide" evidence="2">
    <location>
        <begin position="1"/>
        <end position="19"/>
    </location>
</feature>
<dbReference type="Pfam" id="PF04213">
    <property type="entry name" value="HtaA"/>
    <property type="match status" value="1"/>
</dbReference>
<keyword evidence="2" id="KW-0732">Signal</keyword>
<evidence type="ECO:0000313" key="5">
    <source>
        <dbReference type="Proteomes" id="UP000818266"/>
    </source>
</evidence>
<comment type="caution">
    <text evidence="4">The sequence shown here is derived from an EMBL/GenBank/DDBJ whole genome shotgun (WGS) entry which is preliminary data.</text>
</comment>
<proteinExistence type="predicted"/>
<keyword evidence="1" id="KW-1133">Transmembrane helix</keyword>
<reference evidence="4 5" key="1">
    <citation type="submission" date="2019-06" db="EMBL/GenBank/DDBJ databases">
        <authorList>
            <person name="De-Chao Zhang Q."/>
        </authorList>
    </citation>
    <scope>NUCLEOTIDE SEQUENCE [LARGE SCALE GENOMIC DNA]</scope>
    <source>
        <strain evidence="4 5">KN1116</strain>
    </source>
</reference>
<evidence type="ECO:0000313" key="4">
    <source>
        <dbReference type="EMBL" id="NHF63591.1"/>
    </source>
</evidence>
<feature type="transmembrane region" description="Helical" evidence="1">
    <location>
        <begin position="233"/>
        <end position="254"/>
    </location>
</feature>
<dbReference type="Proteomes" id="UP000818266">
    <property type="component" value="Unassembled WGS sequence"/>
</dbReference>
<evidence type="ECO:0000256" key="2">
    <source>
        <dbReference type="SAM" id="SignalP"/>
    </source>
</evidence>
<sequence length="260" mass="25771">MLRCSRRRLGAAGVSLAVAAAVGLGLAVGAEAGGAAASSVDECAVQDARLEWGFKESFRAYVSGSIANGEWQAADGATYATPSFTFGEGSGAVAAGSATAELLFAGSIRFTGHGDILDTTVSEPRVTLADAASGLLVLDVVGTTQEGDEVAAQGVEFATLDLTAATRSMADGVLTIDSIAAALTEEGAAAFGTYPAGEPLDPITIVASLDPACATEIEADLAAVGAASWVEPALAGAGIVLALSGLTVGGIVVVRRRRAP</sequence>
<keyword evidence="5" id="KW-1185">Reference proteome</keyword>
<dbReference type="EMBL" id="VIKT02000017">
    <property type="protein sequence ID" value="NHF63591.1"/>
    <property type="molecule type" value="Genomic_DNA"/>
</dbReference>
<dbReference type="AlphaFoldDB" id="A0A9E5JR39"/>
<feature type="chain" id="PRO_5038478683" description="Htaa domain-containing protein" evidence="2">
    <location>
        <begin position="20"/>
        <end position="260"/>
    </location>
</feature>
<dbReference type="RefSeq" id="WP_165638111.1">
    <property type="nucleotide sequence ID" value="NZ_VIKT02000017.1"/>
</dbReference>
<keyword evidence="1" id="KW-0812">Transmembrane</keyword>
<keyword evidence="1" id="KW-0472">Membrane</keyword>
<evidence type="ECO:0000259" key="3">
    <source>
        <dbReference type="Pfam" id="PF04213"/>
    </source>
</evidence>
<protein>
    <recommendedName>
        <fullName evidence="3">Htaa domain-containing protein</fullName>
    </recommendedName>
</protein>
<accession>A0A9E5JR39</accession>
<gene>
    <name evidence="4" type="ORF">FK219_010140</name>
</gene>
<evidence type="ECO:0000256" key="1">
    <source>
        <dbReference type="SAM" id="Phobius"/>
    </source>
</evidence>
<name>A0A9E5JR39_9MICO</name>
<dbReference type="InterPro" id="IPR007331">
    <property type="entry name" value="Htaa"/>
</dbReference>
<reference evidence="4 5" key="2">
    <citation type="submission" date="2020-03" db="EMBL/GenBank/DDBJ databases">
        <title>Chryseoglobus sp. isolated from a deep-sea seamount.</title>
        <authorList>
            <person name="Zhang D.-C."/>
        </authorList>
    </citation>
    <scope>NUCLEOTIDE SEQUENCE [LARGE SCALE GENOMIC DNA]</scope>
    <source>
        <strain evidence="4 5">KN1116</strain>
    </source>
</reference>